<keyword evidence="4" id="KW-0472">Membrane</keyword>
<keyword evidence="4" id="KW-1133">Transmembrane helix</keyword>
<evidence type="ECO:0000256" key="3">
    <source>
        <dbReference type="ARBA" id="ARBA00023163"/>
    </source>
</evidence>
<keyword evidence="3" id="KW-0804">Transcription</keyword>
<dbReference type="Pfam" id="PF01638">
    <property type="entry name" value="HxlR"/>
    <property type="match status" value="1"/>
</dbReference>
<evidence type="ECO:0000256" key="4">
    <source>
        <dbReference type="SAM" id="Phobius"/>
    </source>
</evidence>
<evidence type="ECO:0000313" key="6">
    <source>
        <dbReference type="EMBL" id="OAA90429.1"/>
    </source>
</evidence>
<sequence>MNKDIIEKFPNQRKRQKDFKCSIGFAMTVIGSKWRAIILWYILKNDPIRYGELKKSIPNISHKILSQELKTLEMDALIERIAYATIPPKVEYIPTDRGKSLENILTELCLWGKKYMNS</sequence>
<evidence type="ECO:0000259" key="5">
    <source>
        <dbReference type="PROSITE" id="PS51118"/>
    </source>
</evidence>
<dbReference type="RefSeq" id="WP_063554878.1">
    <property type="nucleotide sequence ID" value="NZ_LITT01000011.1"/>
</dbReference>
<protein>
    <submittedName>
        <fullName evidence="6">Putative HTH-type transcriptional regulator YtcD</fullName>
    </submittedName>
</protein>
<name>A0A162N926_9CLOT</name>
<dbReference type="InterPro" id="IPR002577">
    <property type="entry name" value="HTH_HxlR"/>
</dbReference>
<dbReference type="OrthoDB" id="9791143at2"/>
<accession>A0A162N926</accession>
<feature type="domain" description="HTH hxlR-type" evidence="5">
    <location>
        <begin position="21"/>
        <end position="118"/>
    </location>
</feature>
<evidence type="ECO:0000256" key="1">
    <source>
        <dbReference type="ARBA" id="ARBA00023015"/>
    </source>
</evidence>
<dbReference type="SUPFAM" id="SSF46785">
    <property type="entry name" value="Winged helix' DNA-binding domain"/>
    <property type="match status" value="1"/>
</dbReference>
<keyword evidence="4" id="KW-0812">Transmembrane</keyword>
<dbReference type="PANTHER" id="PTHR33204">
    <property type="entry name" value="TRANSCRIPTIONAL REGULATOR, MARR FAMILY"/>
    <property type="match status" value="1"/>
</dbReference>
<feature type="transmembrane region" description="Helical" evidence="4">
    <location>
        <begin position="21"/>
        <end position="43"/>
    </location>
</feature>
<organism evidence="6 7">
    <name type="scientific">Clostridium ljungdahlii</name>
    <dbReference type="NCBI Taxonomy" id="1538"/>
    <lineage>
        <taxon>Bacteria</taxon>
        <taxon>Bacillati</taxon>
        <taxon>Bacillota</taxon>
        <taxon>Clostridia</taxon>
        <taxon>Eubacteriales</taxon>
        <taxon>Clostridiaceae</taxon>
        <taxon>Clostridium</taxon>
    </lineage>
</organism>
<comment type="caution">
    <text evidence="6">The sequence shown here is derived from an EMBL/GenBank/DDBJ whole genome shotgun (WGS) entry which is preliminary data.</text>
</comment>
<dbReference type="Gene3D" id="1.10.10.10">
    <property type="entry name" value="Winged helix-like DNA-binding domain superfamily/Winged helix DNA-binding domain"/>
    <property type="match status" value="1"/>
</dbReference>
<dbReference type="EMBL" id="LITT01000011">
    <property type="protein sequence ID" value="OAA90429.1"/>
    <property type="molecule type" value="Genomic_DNA"/>
</dbReference>
<evidence type="ECO:0000256" key="2">
    <source>
        <dbReference type="ARBA" id="ARBA00023125"/>
    </source>
</evidence>
<dbReference type="PATRIC" id="fig|1538.10.peg.237"/>
<dbReference type="Proteomes" id="UP000077407">
    <property type="component" value="Unassembled WGS sequence"/>
</dbReference>
<dbReference type="PANTHER" id="PTHR33204:SF29">
    <property type="entry name" value="TRANSCRIPTIONAL REGULATOR"/>
    <property type="match status" value="1"/>
</dbReference>
<reference evidence="6 7" key="1">
    <citation type="journal article" date="2015" name="Biotechnol. Bioeng.">
        <title>Genome sequence and phenotypic characterization of Caulobacter segnis.</title>
        <authorList>
            <person name="Patel S."/>
            <person name="Fletcher B."/>
            <person name="Scott D.C."/>
            <person name="Ely B."/>
        </authorList>
    </citation>
    <scope>NUCLEOTIDE SEQUENCE [LARGE SCALE GENOMIC DNA]</scope>
    <source>
        <strain evidence="6 7">ERI-2</strain>
    </source>
</reference>
<dbReference type="AlphaFoldDB" id="A0A162N926"/>
<keyword evidence="1" id="KW-0805">Transcription regulation</keyword>
<proteinExistence type="predicted"/>
<dbReference type="InterPro" id="IPR036390">
    <property type="entry name" value="WH_DNA-bd_sf"/>
</dbReference>
<evidence type="ECO:0000313" key="7">
    <source>
        <dbReference type="Proteomes" id="UP000077407"/>
    </source>
</evidence>
<dbReference type="PROSITE" id="PS51118">
    <property type="entry name" value="HTH_HXLR"/>
    <property type="match status" value="1"/>
</dbReference>
<dbReference type="GO" id="GO:0003677">
    <property type="term" value="F:DNA binding"/>
    <property type="evidence" value="ECO:0007669"/>
    <property type="project" value="UniProtKB-KW"/>
</dbReference>
<gene>
    <name evidence="6" type="primary">ytcD_2</name>
    <name evidence="6" type="ORF">WY13_01333</name>
</gene>
<dbReference type="InterPro" id="IPR036388">
    <property type="entry name" value="WH-like_DNA-bd_sf"/>
</dbReference>
<keyword evidence="2" id="KW-0238">DNA-binding</keyword>